<dbReference type="RefSeq" id="WP_012377270.1">
    <property type="nucleotide sequence ID" value="NC_010571.1"/>
</dbReference>
<dbReference type="EMBL" id="CP001032">
    <property type="protein sequence ID" value="ACB77756.1"/>
    <property type="molecule type" value="Genomic_DNA"/>
</dbReference>
<dbReference type="KEGG" id="ote:Oter_4485"/>
<protein>
    <recommendedName>
        <fullName evidence="3">TraG P-loop domain-containing protein</fullName>
    </recommendedName>
</protein>
<dbReference type="eggNOG" id="COG3451">
    <property type="taxonomic scope" value="Bacteria"/>
</dbReference>
<keyword evidence="2" id="KW-1185">Reference proteome</keyword>
<organism evidence="1 2">
    <name type="scientific">Opitutus terrae (strain DSM 11246 / JCM 15787 / PB90-1)</name>
    <dbReference type="NCBI Taxonomy" id="452637"/>
    <lineage>
        <taxon>Bacteria</taxon>
        <taxon>Pseudomonadati</taxon>
        <taxon>Verrucomicrobiota</taxon>
        <taxon>Opitutia</taxon>
        <taxon>Opitutales</taxon>
        <taxon>Opitutaceae</taxon>
        <taxon>Opitutus</taxon>
    </lineage>
</organism>
<gene>
    <name evidence="1" type="ordered locus">Oter_4485</name>
</gene>
<dbReference type="AlphaFoldDB" id="B1ZQ37"/>
<dbReference type="PANTHER" id="PTHR38467">
    <property type="match status" value="1"/>
</dbReference>
<reference evidence="1 2" key="1">
    <citation type="journal article" date="2011" name="J. Bacteriol.">
        <title>Genome sequence of the verrucomicrobium Opitutus terrae PB90-1, an abundant inhabitant of rice paddy soil ecosystems.</title>
        <authorList>
            <person name="van Passel M.W."/>
            <person name="Kant R."/>
            <person name="Palva A."/>
            <person name="Copeland A."/>
            <person name="Lucas S."/>
            <person name="Lapidus A."/>
            <person name="Glavina del Rio T."/>
            <person name="Pitluck S."/>
            <person name="Goltsman E."/>
            <person name="Clum A."/>
            <person name="Sun H."/>
            <person name="Schmutz J."/>
            <person name="Larimer F.W."/>
            <person name="Land M.L."/>
            <person name="Hauser L."/>
            <person name="Kyrpides N."/>
            <person name="Mikhailova N."/>
            <person name="Richardson P.P."/>
            <person name="Janssen P.H."/>
            <person name="de Vos W.M."/>
            <person name="Smidt H."/>
        </authorList>
    </citation>
    <scope>NUCLEOTIDE SEQUENCE [LARGE SCALE GENOMIC DNA]</scope>
    <source>
        <strain evidence="2">DSM 11246 / JCM 15787 / PB90-1</strain>
    </source>
</reference>
<dbReference type="STRING" id="452637.Oter_4485"/>
<proteinExistence type="predicted"/>
<dbReference type="PANTHER" id="PTHR38467:SF1">
    <property type="entry name" value="CONJUGATIVE TRANSFER: ASSEMBLY"/>
    <property type="match status" value="1"/>
</dbReference>
<name>B1ZQ37_OPITP</name>
<dbReference type="OrthoDB" id="174527at2"/>
<evidence type="ECO:0000313" key="2">
    <source>
        <dbReference type="Proteomes" id="UP000007013"/>
    </source>
</evidence>
<dbReference type="InterPro" id="IPR027417">
    <property type="entry name" value="P-loop_NTPase"/>
</dbReference>
<dbReference type="Gene3D" id="3.40.50.300">
    <property type="entry name" value="P-loop containing nucleotide triphosphate hydrolases"/>
    <property type="match status" value="1"/>
</dbReference>
<accession>B1ZQ37</accession>
<dbReference type="HOGENOM" id="CLU_328958_0_0_0"/>
<dbReference type="InterPro" id="IPR053155">
    <property type="entry name" value="F-pilin_assembly_TraC"/>
</dbReference>
<evidence type="ECO:0008006" key="3">
    <source>
        <dbReference type="Google" id="ProtNLM"/>
    </source>
</evidence>
<dbReference type="Proteomes" id="UP000007013">
    <property type="component" value="Chromosome"/>
</dbReference>
<dbReference type="Gene3D" id="1.10.8.730">
    <property type="match status" value="1"/>
</dbReference>
<evidence type="ECO:0000313" key="1">
    <source>
        <dbReference type="EMBL" id="ACB77756.1"/>
    </source>
</evidence>
<dbReference type="SUPFAM" id="SSF52540">
    <property type="entry name" value="P-loop containing nucleoside triphosphate hydrolases"/>
    <property type="match status" value="1"/>
</dbReference>
<sequence>MRLEPVDGYFGENLIVFEDLKMIARGFEITSPDLENADPVHHNTLESDLIALLAVLKPHQRMQVQWDPNGSFRPRLLSYRNKTAELAKNPWTERVRNEIFVRGWNAEDAGMLRCERLRVYFTNEVAAEVRSERRSKRSASAILGAFQEEYHQIGRFLEALFSTTGGRVRPMNDADHFLHYLEFLNPSLPEQKISDPLEFFDPEKSIQENCWNGECRPLEKPDTGFYHDGYFHAMLVLKALPKRTRPGIAYLLTKLGFRDYSITVNVEPVDVEQLIEREQKELSRVEGDYEGLRKIKLLAAMKTKAAKIARYSNGDSSPYRLQYIIRAWDKSREDLRAKLTALKAAIGNMERAVAYEPALETSARNFFYSSWPGWSFSGYDALWQHYDDALVANILPFSSTPIGYLDDAEFIFEGANGNLVGGRTFVGEGNSLTPQNAVVLGTVGSGKTVLTISILSQTECYRAFTMIVEEGGAYSTYVKTVDPSAESIVIQANGKLCMNYLDTRGLPLSGLHLSAAAALPMLMVGQSKDEDKNRLRQALLVNAINRLYDDFARSHSNRHPDAWLSLARRACALDAWRRERMGPQATDVDAFLDFGEFRQAHADEAESFLASVSEADAIRFAKDAGTAAQVRNLVFAEFSPAEYPQHGHLQELLAAEASGSHADEMRYLATLLEPWSSNGAYGDLFDGESNVSLTGKIAHFELGYLPESAEELKAMAAFLIANYTRSHMMRLPRGLRKANVFEEVARFALIPTGKKVLRESYQQLRKYNVWNLASVQNYELFKSSDIRGAVLGNSRILFLLRQSDRADVEDLAKDFPIPGAVQDAVMTHPEPEKIVGQKYSQFTYYHTDERRPMIVTMRNVASRELLYCAASSGAHYDKRANDLKGYASVIDGIVANA</sequence>